<evidence type="ECO:0000256" key="6">
    <source>
        <dbReference type="ARBA" id="ARBA00047380"/>
    </source>
</evidence>
<dbReference type="GO" id="GO:0050567">
    <property type="term" value="F:glutaminyl-tRNA synthase (glutamine-hydrolyzing) activity"/>
    <property type="evidence" value="ECO:0007669"/>
    <property type="project" value="UniProtKB-UniRule"/>
</dbReference>
<evidence type="ECO:0000256" key="7">
    <source>
        <dbReference type="ARBA" id="ARBA00047407"/>
    </source>
</evidence>
<dbReference type="Gene3D" id="1.10.150.380">
    <property type="entry name" value="GatB domain, N-terminal subdomain"/>
    <property type="match status" value="1"/>
</dbReference>
<dbReference type="NCBIfam" id="TIGR00132">
    <property type="entry name" value="gatA"/>
    <property type="match status" value="1"/>
</dbReference>
<dbReference type="Gene3D" id="3.90.1300.10">
    <property type="entry name" value="Amidase signature (AS) domain"/>
    <property type="match status" value="1"/>
</dbReference>
<keyword evidence="10" id="KW-0496">Mitochondrion</keyword>
<organism evidence="12 13">
    <name type="scientific">Phytophthora kernoviae 00238/432</name>
    <dbReference type="NCBI Taxonomy" id="1284355"/>
    <lineage>
        <taxon>Eukaryota</taxon>
        <taxon>Sar</taxon>
        <taxon>Stramenopiles</taxon>
        <taxon>Oomycota</taxon>
        <taxon>Peronosporomycetes</taxon>
        <taxon>Peronosporales</taxon>
        <taxon>Peronosporaceae</taxon>
        <taxon>Phytophthora</taxon>
    </lineage>
</organism>
<comment type="subcellular location">
    <subcellularLocation>
        <location evidence="10">Mitochondrion</location>
    </subcellularLocation>
</comment>
<dbReference type="HAMAP" id="MF_00121">
    <property type="entry name" value="GatB"/>
    <property type="match status" value="1"/>
</dbReference>
<evidence type="ECO:0000256" key="3">
    <source>
        <dbReference type="ARBA" id="ARBA00022741"/>
    </source>
</evidence>
<dbReference type="FunFam" id="1.10.10.410:FF:000001">
    <property type="entry name" value="Aspartyl/glutamyl-tRNA(Asn/Gln) amidotransferase subunit B"/>
    <property type="match status" value="1"/>
</dbReference>
<dbReference type="SUPFAM" id="SSF89095">
    <property type="entry name" value="GatB/YqeY motif"/>
    <property type="match status" value="1"/>
</dbReference>
<comment type="function">
    <text evidence="10">Allows the formation of correctly charged Gln-tRNA(Gln) through the transamidation of misacylated Glu-tRNA(Gln) in the mitochondria. The reaction takes place in the presence of glutamine and ATP through an activated gamma-phospho-Glu-tRNA(Gln).</text>
</comment>
<comment type="similarity">
    <text evidence="8">Belongs to the GatB/GatE family. GatB subfamily.</text>
</comment>
<dbReference type="GO" id="GO:0030956">
    <property type="term" value="C:glutamyl-tRNA(Gln) amidotransferase complex"/>
    <property type="evidence" value="ECO:0007669"/>
    <property type="project" value="UniProtKB-UniRule"/>
</dbReference>
<evidence type="ECO:0000256" key="10">
    <source>
        <dbReference type="HAMAP-Rule" id="MF_03150"/>
    </source>
</evidence>
<comment type="catalytic activity">
    <reaction evidence="7 10">
        <text>L-glutamyl-tRNA(Gln) + L-glutamine + ATP + H2O = L-glutaminyl-tRNA(Gln) + L-glutamate + ADP + phosphate + H(+)</text>
        <dbReference type="Rhea" id="RHEA:17521"/>
        <dbReference type="Rhea" id="RHEA-COMP:9681"/>
        <dbReference type="Rhea" id="RHEA-COMP:9684"/>
        <dbReference type="ChEBI" id="CHEBI:15377"/>
        <dbReference type="ChEBI" id="CHEBI:15378"/>
        <dbReference type="ChEBI" id="CHEBI:29985"/>
        <dbReference type="ChEBI" id="CHEBI:30616"/>
        <dbReference type="ChEBI" id="CHEBI:43474"/>
        <dbReference type="ChEBI" id="CHEBI:58359"/>
        <dbReference type="ChEBI" id="CHEBI:78520"/>
        <dbReference type="ChEBI" id="CHEBI:78521"/>
        <dbReference type="ChEBI" id="CHEBI:456216"/>
        <dbReference type="EC" id="6.3.5.7"/>
    </reaction>
</comment>
<dbReference type="InterPro" id="IPR003837">
    <property type="entry name" value="GatC"/>
</dbReference>
<dbReference type="InterPro" id="IPR004413">
    <property type="entry name" value="GatB"/>
</dbReference>
<evidence type="ECO:0000256" key="8">
    <source>
        <dbReference type="HAMAP-Rule" id="MF_03147"/>
    </source>
</evidence>
<dbReference type="PROSITE" id="PS00571">
    <property type="entry name" value="AMIDASES"/>
    <property type="match status" value="1"/>
</dbReference>
<sequence length="1040" mass="114693">MLRLGEKVVIVADAFEQNLPVGEYGFIIAYDRNPDNAFDYVLRVPQVNRNFFVPSGDVDLEEVLLKQEAERVEREALIDYALATHNENLFHYLMNGDFQAVEEEEETANDTLTGQLNAILKYAEKLNELDTDDIEPTTHVLHVSNVMRDDETKESLSIEQVMRNAPEEEDGQFKIHNKLHAKELSVSDLVDQAYQNIGAREEKVKAYLALDEEQARARARQLDDRLVSGEEKGLLFGLPVGIKDNIVTNGLRTTCGSQFLRNFDPVYDATVVEKLKAADTVTIGKLNMDEFAMGGSNENSSFYPVRNPWALDRVPGGSSGGSAAAVAAGEAYFTLGSDTGGSIRQPASYCGVVGLKPTYGLVSRFGLVAFASSLDQIGPLTKNVEDSAYVLQAIAGYDAKDSTSAKVDIPDYLSGLTGDVKGLRIAVPKEYIGEGVDPQVKETVLSALKVLEGLGATWEEVSLPHTEYAVATYYLLASSEASSNLARFDGVRYGVRADNPENLLDLYHQSRSQGFGPEVKRRIMLGTYALSSGYYDAYYLKAQKVRTLIKQDFDDVFAKYDVIIGPTAPTTAFKLGSQVDDPLTMYLNDILTIPVSLAGVPAVSIPCGFSDGLPVGMQIIDYAMKAAMALNCTIADVSKFDRKNYFYPDSPKAYQISQFDQPIGENGWIDIEVNGETKRIGITRLHLEEDAGKLTHVDGGYASLVDFNRVGTPLVEIVSEPEISSPEEARAYLEKLRAIMQYCDVSDVKMEEGSLRCDANISLRPHGQEKLGTRAELKNMNSFRGVQRGLEYEQYRQAEILDDGGEVVQETRRWDEAQGKTLSMRGKEQAHDYRYFPDPDLVKLHIDAAWKERIRASIPELPDERKARYTADYGLPNYDAEVITSSKAVADLFEDSLKYTKDAKAVSNWIMGDLLGYLNTSNLELTQVPLTGQGLGEMIGLLEKGTINSKIAKTVFKEMLESGKLPQQIVEEKGLVQISDSGAILAIVEQVVANNPQSVEDYKAGKQKAIGFLVGQVMKESKGKANPGLANQLLTDVLNR</sequence>
<name>A0A8J4WAV5_9STRA</name>
<dbReference type="NCBIfam" id="TIGR00135">
    <property type="entry name" value="gatC"/>
    <property type="match status" value="1"/>
</dbReference>
<dbReference type="NCBIfam" id="NF004014">
    <property type="entry name" value="PRK05477.1-4"/>
    <property type="match status" value="1"/>
</dbReference>
<dbReference type="NCBIfam" id="TIGR00133">
    <property type="entry name" value="gatB"/>
    <property type="match status" value="1"/>
</dbReference>
<dbReference type="GO" id="GO:0032543">
    <property type="term" value="P:mitochondrial translation"/>
    <property type="evidence" value="ECO:0007669"/>
    <property type="project" value="UniProtKB-UniRule"/>
</dbReference>
<dbReference type="AlphaFoldDB" id="A0A8J4WAV5"/>
<comment type="subunit">
    <text evidence="10">Subunit of the heterotrimeric GatCAB amidotransferase (AdT) complex, composed of A, B and C subunits.</text>
</comment>
<evidence type="ECO:0000256" key="4">
    <source>
        <dbReference type="ARBA" id="ARBA00022840"/>
    </source>
</evidence>
<dbReference type="FunFam" id="1.10.150.380:FF:000001">
    <property type="entry name" value="Aspartyl/glutamyl-tRNA(Asn/Gln) amidotransferase subunit B"/>
    <property type="match status" value="1"/>
</dbReference>
<dbReference type="InterPro" id="IPR020556">
    <property type="entry name" value="Amidase_CS"/>
</dbReference>
<dbReference type="Pfam" id="PF02686">
    <property type="entry name" value="GatC"/>
    <property type="match status" value="1"/>
</dbReference>
<dbReference type="Proteomes" id="UP000702964">
    <property type="component" value="Unassembled WGS sequence"/>
</dbReference>
<comment type="caution">
    <text evidence="12">The sequence shown here is derived from an EMBL/GenBank/DDBJ whole genome shotgun (WGS) entry which is preliminary data.</text>
</comment>
<dbReference type="InterPro" id="IPR004412">
    <property type="entry name" value="GatA"/>
</dbReference>
<dbReference type="InterPro" id="IPR036928">
    <property type="entry name" value="AS_sf"/>
</dbReference>
<feature type="active site" description="Charge relay system" evidence="10">
    <location>
        <position position="318"/>
    </location>
</feature>
<dbReference type="PANTHER" id="PTHR11895:SF151">
    <property type="entry name" value="GLUTAMYL-TRNA(GLN) AMIDOTRANSFERASE SUBUNIT A"/>
    <property type="match status" value="1"/>
</dbReference>
<dbReference type="NCBIfam" id="NF004012">
    <property type="entry name" value="PRK05477.1-2"/>
    <property type="match status" value="1"/>
</dbReference>
<feature type="active site" description="Charge relay system" evidence="10">
    <location>
        <position position="243"/>
    </location>
</feature>
<dbReference type="Gene3D" id="1.10.10.410">
    <property type="match status" value="1"/>
</dbReference>
<dbReference type="InterPro" id="IPR000120">
    <property type="entry name" value="Amidase"/>
</dbReference>
<keyword evidence="5 10" id="KW-0648">Protein biosynthesis</keyword>
<protein>
    <recommendedName>
        <fullName evidence="8 9">Multifunctional fusion protein</fullName>
    </recommendedName>
    <domain>
        <recommendedName>
            <fullName evidence="8">Glutamyl-tRNA(Gln) amidotransferase subunit B, mitochondrial</fullName>
            <shortName evidence="8">Glu-AdT subunit B</shortName>
            <ecNumber evidence="8">6.3.5.-</ecNumber>
        </recommendedName>
    </domain>
    <domain>
        <recommendedName>
            <fullName evidence="10">Glutamyl-tRNA(Gln) amidotransferase subunit A, mitochondrial</fullName>
            <shortName evidence="10">Glu-AdT subunit A</shortName>
            <ecNumber evidence="10">6.3.5.7</ecNumber>
        </recommendedName>
    </domain>
    <domain>
        <recommendedName>
            <fullName evidence="9">Glutamyl-tRNA(Gln) amidotransferase subunit C, mitochondrial</fullName>
            <shortName evidence="9">Glu-AdT subunit C</shortName>
        </recommendedName>
    </domain>
</protein>
<dbReference type="InterPro" id="IPR017958">
    <property type="entry name" value="Gln-tRNA_amidoTrfase_suB_CS"/>
</dbReference>
<dbReference type="GO" id="GO:0005739">
    <property type="term" value="C:mitochondrion"/>
    <property type="evidence" value="ECO:0007669"/>
    <property type="project" value="UniProtKB-SubCell"/>
</dbReference>
<dbReference type="GO" id="GO:0070681">
    <property type="term" value="P:glutaminyl-tRNAGln biosynthesis via transamidation"/>
    <property type="evidence" value="ECO:0007669"/>
    <property type="project" value="UniProtKB-UniRule"/>
</dbReference>
<dbReference type="InterPro" id="IPR018027">
    <property type="entry name" value="Asn/Gln_amidotransferase"/>
</dbReference>
<evidence type="ECO:0000313" key="13">
    <source>
        <dbReference type="Proteomes" id="UP000702964"/>
    </source>
</evidence>
<evidence type="ECO:0000259" key="11">
    <source>
        <dbReference type="SMART" id="SM00845"/>
    </source>
</evidence>
<accession>A0A8J4WAV5</accession>
<keyword evidence="2 10" id="KW-0436">Ligase</keyword>
<gene>
    <name evidence="12" type="ORF">G195_001726</name>
</gene>
<dbReference type="SUPFAM" id="SSF75304">
    <property type="entry name" value="Amidase signature (AS) enzymes"/>
    <property type="match status" value="1"/>
</dbReference>
<dbReference type="EMBL" id="AOFI03000010">
    <property type="protein sequence ID" value="KAF4324953.1"/>
    <property type="molecule type" value="Genomic_DNA"/>
</dbReference>
<dbReference type="SUPFAM" id="SSF141000">
    <property type="entry name" value="Glu-tRNAGln amidotransferase C subunit"/>
    <property type="match status" value="1"/>
</dbReference>
<keyword evidence="3 10" id="KW-0547">Nucleotide-binding</keyword>
<feature type="domain" description="Asn/Gln amidotransferase" evidence="11">
    <location>
        <begin position="891"/>
        <end position="1038"/>
    </location>
</feature>
<dbReference type="Pfam" id="PF01425">
    <property type="entry name" value="Amidase"/>
    <property type="match status" value="1"/>
</dbReference>
<proteinExistence type="inferred from homology"/>
<evidence type="ECO:0000256" key="9">
    <source>
        <dbReference type="HAMAP-Rule" id="MF_03149"/>
    </source>
</evidence>
<dbReference type="InterPro" id="IPR036113">
    <property type="entry name" value="Asp/Glu-ADT_sf_sub_c"/>
</dbReference>
<reference evidence="12" key="2">
    <citation type="submission" date="2020-02" db="EMBL/GenBank/DDBJ databases">
        <authorList>
            <person name="Studholme D.J."/>
        </authorList>
    </citation>
    <scope>NUCLEOTIDE SEQUENCE</scope>
    <source>
        <strain evidence="12">00238/432</strain>
    </source>
</reference>
<dbReference type="Pfam" id="PF02637">
    <property type="entry name" value="GatB_Yqey"/>
    <property type="match status" value="1"/>
</dbReference>
<keyword evidence="4 10" id="KW-0067">ATP-binding</keyword>
<evidence type="ECO:0000313" key="12">
    <source>
        <dbReference type="EMBL" id="KAF4324953.1"/>
    </source>
</evidence>
<dbReference type="HAMAP" id="MF_00122">
    <property type="entry name" value="GatC"/>
    <property type="match status" value="1"/>
</dbReference>
<comment type="similarity">
    <text evidence="1 10">Belongs to the amidase family. GatA subfamily.</text>
</comment>
<dbReference type="InterPro" id="IPR042114">
    <property type="entry name" value="GatB_C_1"/>
</dbReference>
<evidence type="ECO:0000256" key="1">
    <source>
        <dbReference type="ARBA" id="ARBA00008069"/>
    </source>
</evidence>
<dbReference type="GO" id="GO:0005524">
    <property type="term" value="F:ATP binding"/>
    <property type="evidence" value="ECO:0007669"/>
    <property type="project" value="UniProtKB-KW"/>
</dbReference>
<dbReference type="InterPro" id="IPR003789">
    <property type="entry name" value="Asn/Gln_tRNA_amidoTrase-B-like"/>
</dbReference>
<evidence type="ECO:0000256" key="5">
    <source>
        <dbReference type="ARBA" id="ARBA00022917"/>
    </source>
</evidence>
<dbReference type="PANTHER" id="PTHR11895">
    <property type="entry name" value="TRANSAMIDASE"/>
    <property type="match status" value="1"/>
</dbReference>
<comment type="similarity">
    <text evidence="9">Belongs to the GatC family.</text>
</comment>
<comment type="catalytic activity">
    <reaction evidence="6">
        <text>L-aspartyl-tRNA(Asn) + L-glutamine + ATP + H2O = L-asparaginyl-tRNA(Asn) + L-glutamate + ADP + phosphate + 2 H(+)</text>
        <dbReference type="Rhea" id="RHEA:14513"/>
        <dbReference type="Rhea" id="RHEA-COMP:9674"/>
        <dbReference type="Rhea" id="RHEA-COMP:9677"/>
        <dbReference type="ChEBI" id="CHEBI:15377"/>
        <dbReference type="ChEBI" id="CHEBI:15378"/>
        <dbReference type="ChEBI" id="CHEBI:29985"/>
        <dbReference type="ChEBI" id="CHEBI:30616"/>
        <dbReference type="ChEBI" id="CHEBI:43474"/>
        <dbReference type="ChEBI" id="CHEBI:58359"/>
        <dbReference type="ChEBI" id="CHEBI:78515"/>
        <dbReference type="ChEBI" id="CHEBI:78516"/>
        <dbReference type="ChEBI" id="CHEBI:456216"/>
    </reaction>
</comment>
<feature type="active site" description="Acyl-ester intermediate" evidence="10">
    <location>
        <position position="342"/>
    </location>
</feature>
<evidence type="ECO:0000256" key="2">
    <source>
        <dbReference type="ARBA" id="ARBA00022598"/>
    </source>
</evidence>
<dbReference type="GO" id="GO:0006450">
    <property type="term" value="P:regulation of translational fidelity"/>
    <property type="evidence" value="ECO:0007669"/>
    <property type="project" value="InterPro"/>
</dbReference>
<dbReference type="PROSITE" id="PS01234">
    <property type="entry name" value="GATB"/>
    <property type="match status" value="1"/>
</dbReference>
<dbReference type="InterPro" id="IPR023631">
    <property type="entry name" value="Amidase_dom"/>
</dbReference>
<dbReference type="SMART" id="SM00845">
    <property type="entry name" value="GatB_Yqey"/>
    <property type="match status" value="1"/>
</dbReference>
<dbReference type="EC" id="6.3.5.-" evidence="8"/>
<dbReference type="InterPro" id="IPR023168">
    <property type="entry name" value="GatB_Yqey_C_2"/>
</dbReference>
<dbReference type="HAMAP" id="MF_00120">
    <property type="entry name" value="GatA"/>
    <property type="match status" value="1"/>
</dbReference>
<dbReference type="EC" id="6.3.5.7" evidence="10"/>
<dbReference type="InterPro" id="IPR014746">
    <property type="entry name" value="Gln_synth/guanido_kin_cat_dom"/>
</dbReference>
<reference evidence="12" key="1">
    <citation type="journal article" date="2015" name="Genom Data">
        <title>Draft genome sequences of Phytophthora kernoviae and Phytophthora ramorum lineage EU2 from Scotland.</title>
        <authorList>
            <person name="Sambles C."/>
            <person name="Schlenzig A."/>
            <person name="O'Neill P."/>
            <person name="Grant M."/>
            <person name="Studholme D.J."/>
        </authorList>
    </citation>
    <scope>NUCLEOTIDE SEQUENCE</scope>
    <source>
        <strain evidence="12">00238/432</strain>
    </source>
</reference>
<dbReference type="SUPFAM" id="SSF55931">
    <property type="entry name" value="Glutamine synthetase/guanido kinase"/>
    <property type="match status" value="1"/>
</dbReference>